<dbReference type="SUPFAM" id="SSF63446">
    <property type="entry name" value="Type I dockerin domain"/>
    <property type="match status" value="2"/>
</dbReference>
<dbReference type="AlphaFoldDB" id="A0A6L8VAU8"/>
<gene>
    <name evidence="5" type="ORF">GQF01_35395</name>
</gene>
<proteinExistence type="predicted"/>
<keyword evidence="6" id="KW-1185">Reference proteome</keyword>
<dbReference type="InterPro" id="IPR036439">
    <property type="entry name" value="Dockerin_dom_sf"/>
</dbReference>
<dbReference type="Gene3D" id="2.60.40.680">
    <property type="match status" value="1"/>
</dbReference>
<dbReference type="InterPro" id="IPR003961">
    <property type="entry name" value="FN3_dom"/>
</dbReference>
<dbReference type="CDD" id="cd14254">
    <property type="entry name" value="Dockerin_II"/>
    <property type="match status" value="2"/>
</dbReference>
<accession>A0A6L8VAU8</accession>
<dbReference type="Gene3D" id="1.10.1330.10">
    <property type="entry name" value="Dockerin domain"/>
    <property type="match status" value="2"/>
</dbReference>
<sequence length="391" mass="41977">MRTRKKCKTYLVYALLILLSANWFAESSLAKAEEAIHATLSGEDKVQAGQAFNLTYGIKGVTEAVYAQDLTITYDAERLEFIDADSLKENFSIAGLSATPGHVRIIAVSHGAKYAIQEDSELLTLHWRSKSLSQAAAMTEVAISHTVVSNGDGVEINVSGATHTVSIRNSQPADLNGDNKFSIGDLAIAAASYGKTSADPDWASHVKADIHADGRIDILDLAIIAKAIWNSLPTTPMPPEWTAEKRLDVSDVSSTGVTLHWSGATDPVGVTGYKIYQDGEVLGTVTGSVYQYAITALQPNMAYTFKVEAGNAFGQWSTDGPSVTVTTQPNPPSSDLNSDNRISVGDLAIVASAYGKSSTDDDWAKYERADMNRSGKVDIEDLAMMASEIFR</sequence>
<reference evidence="5 6" key="1">
    <citation type="submission" date="2019-12" db="EMBL/GenBank/DDBJ databases">
        <title>Paenibacillus sp. nov. sp. isolated from soil.</title>
        <authorList>
            <person name="Kim J."/>
            <person name="Jeong S.E."/>
            <person name="Jung H.S."/>
            <person name="Jeon C.O."/>
        </authorList>
    </citation>
    <scope>NUCLEOTIDE SEQUENCE [LARGE SCALE GENOMIC DNA]</scope>
    <source>
        <strain evidence="5 6">5J-6</strain>
    </source>
</reference>
<evidence type="ECO:0000259" key="4">
    <source>
        <dbReference type="PROSITE" id="PS51766"/>
    </source>
</evidence>
<feature type="domain" description="Dockerin" evidence="4">
    <location>
        <begin position="329"/>
        <end position="391"/>
    </location>
</feature>
<dbReference type="SUPFAM" id="SSF49265">
    <property type="entry name" value="Fibronectin type III"/>
    <property type="match status" value="1"/>
</dbReference>
<evidence type="ECO:0000256" key="2">
    <source>
        <dbReference type="SAM" id="SignalP"/>
    </source>
</evidence>
<dbReference type="InterPro" id="IPR008965">
    <property type="entry name" value="CBM2/CBM3_carb-bd_dom_sf"/>
</dbReference>
<dbReference type="SMART" id="SM00060">
    <property type="entry name" value="FN3"/>
    <property type="match status" value="1"/>
</dbReference>
<dbReference type="Pfam" id="PF00963">
    <property type="entry name" value="Cohesin"/>
    <property type="match status" value="1"/>
</dbReference>
<evidence type="ECO:0000313" key="6">
    <source>
        <dbReference type="Proteomes" id="UP000481087"/>
    </source>
</evidence>
<protein>
    <recommendedName>
        <fullName evidence="7">Fibronectin type-III domain-containing protein</fullName>
    </recommendedName>
</protein>
<dbReference type="Pfam" id="PF00404">
    <property type="entry name" value="Dockerin_1"/>
    <property type="match status" value="1"/>
</dbReference>
<dbReference type="InterPro" id="IPR018247">
    <property type="entry name" value="EF_Hand_1_Ca_BS"/>
</dbReference>
<evidence type="ECO:0008006" key="7">
    <source>
        <dbReference type="Google" id="ProtNLM"/>
    </source>
</evidence>
<dbReference type="RefSeq" id="WP_161412023.1">
    <property type="nucleotide sequence ID" value="NZ_WTUZ01000040.1"/>
</dbReference>
<dbReference type="GO" id="GO:0000272">
    <property type="term" value="P:polysaccharide catabolic process"/>
    <property type="evidence" value="ECO:0007669"/>
    <property type="project" value="InterPro"/>
</dbReference>
<feature type="signal peptide" evidence="2">
    <location>
        <begin position="1"/>
        <end position="25"/>
    </location>
</feature>
<dbReference type="PROSITE" id="PS50853">
    <property type="entry name" value="FN3"/>
    <property type="match status" value="1"/>
</dbReference>
<dbReference type="InterPro" id="IPR013783">
    <property type="entry name" value="Ig-like_fold"/>
</dbReference>
<dbReference type="InterPro" id="IPR002105">
    <property type="entry name" value="Dockerin_1_rpt"/>
</dbReference>
<dbReference type="GO" id="GO:0030246">
    <property type="term" value="F:carbohydrate binding"/>
    <property type="evidence" value="ECO:0007669"/>
    <property type="project" value="InterPro"/>
</dbReference>
<dbReference type="PROSITE" id="PS51766">
    <property type="entry name" value="DOCKERIN"/>
    <property type="match status" value="1"/>
</dbReference>
<keyword evidence="2" id="KW-0732">Signal</keyword>
<dbReference type="InterPro" id="IPR016134">
    <property type="entry name" value="Dockerin_dom"/>
</dbReference>
<dbReference type="InterPro" id="IPR036116">
    <property type="entry name" value="FN3_sf"/>
</dbReference>
<dbReference type="CDD" id="cd00063">
    <property type="entry name" value="FN3"/>
    <property type="match status" value="1"/>
</dbReference>
<feature type="domain" description="Fibronectin type-III" evidence="3">
    <location>
        <begin position="243"/>
        <end position="330"/>
    </location>
</feature>
<name>A0A6L8VAU8_9BACL</name>
<evidence type="ECO:0000259" key="3">
    <source>
        <dbReference type="PROSITE" id="PS50853"/>
    </source>
</evidence>
<feature type="chain" id="PRO_5038488137" description="Fibronectin type-III domain-containing protein" evidence="2">
    <location>
        <begin position="26"/>
        <end position="391"/>
    </location>
</feature>
<feature type="region of interest" description="Disordered" evidence="1">
    <location>
        <begin position="320"/>
        <end position="339"/>
    </location>
</feature>
<dbReference type="PROSITE" id="PS00018">
    <property type="entry name" value="EF_HAND_1"/>
    <property type="match status" value="1"/>
</dbReference>
<dbReference type="Proteomes" id="UP000481087">
    <property type="component" value="Unassembled WGS sequence"/>
</dbReference>
<evidence type="ECO:0000313" key="5">
    <source>
        <dbReference type="EMBL" id="MZQ87418.1"/>
    </source>
</evidence>
<comment type="caution">
    <text evidence="5">The sequence shown here is derived from an EMBL/GenBank/DDBJ whole genome shotgun (WGS) entry which is preliminary data.</text>
</comment>
<dbReference type="EMBL" id="WTUZ01000040">
    <property type="protein sequence ID" value="MZQ87418.1"/>
    <property type="molecule type" value="Genomic_DNA"/>
</dbReference>
<dbReference type="InterPro" id="IPR002102">
    <property type="entry name" value="Cohesin_dom"/>
</dbReference>
<dbReference type="Pfam" id="PF00041">
    <property type="entry name" value="fn3"/>
    <property type="match status" value="1"/>
</dbReference>
<organism evidence="5 6">
    <name type="scientific">Paenibacillus silvestris</name>
    <dbReference type="NCBI Taxonomy" id="2606219"/>
    <lineage>
        <taxon>Bacteria</taxon>
        <taxon>Bacillati</taxon>
        <taxon>Bacillota</taxon>
        <taxon>Bacilli</taxon>
        <taxon>Bacillales</taxon>
        <taxon>Paenibacillaceae</taxon>
        <taxon>Paenibacillus</taxon>
    </lineage>
</organism>
<evidence type="ECO:0000256" key="1">
    <source>
        <dbReference type="SAM" id="MobiDB-lite"/>
    </source>
</evidence>
<dbReference type="SUPFAM" id="SSF49384">
    <property type="entry name" value="Carbohydrate-binding domain"/>
    <property type="match status" value="1"/>
</dbReference>
<dbReference type="CDD" id="cd08547">
    <property type="entry name" value="Type_II_cohesin"/>
    <property type="match status" value="1"/>
</dbReference>
<dbReference type="Gene3D" id="2.60.40.10">
    <property type="entry name" value="Immunoglobulins"/>
    <property type="match status" value="1"/>
</dbReference>
<dbReference type="GO" id="GO:0004553">
    <property type="term" value="F:hydrolase activity, hydrolyzing O-glycosyl compounds"/>
    <property type="evidence" value="ECO:0007669"/>
    <property type="project" value="InterPro"/>
</dbReference>